<protein>
    <submittedName>
        <fullName evidence="1">Uncharacterized protein</fullName>
    </submittedName>
</protein>
<organism evidence="1 2">
    <name type="scientific">Bonamia ostreae</name>
    <dbReference type="NCBI Taxonomy" id="126728"/>
    <lineage>
        <taxon>Eukaryota</taxon>
        <taxon>Sar</taxon>
        <taxon>Rhizaria</taxon>
        <taxon>Endomyxa</taxon>
        <taxon>Ascetosporea</taxon>
        <taxon>Haplosporida</taxon>
        <taxon>Bonamia</taxon>
    </lineage>
</organism>
<proteinExistence type="predicted"/>
<accession>A0ABV2AT27</accession>
<keyword evidence="2" id="KW-1185">Reference proteome</keyword>
<dbReference type="EMBL" id="JBDODL010003286">
    <property type="protein sequence ID" value="MES1922634.1"/>
    <property type="molecule type" value="Genomic_DNA"/>
</dbReference>
<feature type="non-terminal residue" evidence="1">
    <location>
        <position position="180"/>
    </location>
</feature>
<comment type="caution">
    <text evidence="1">The sequence shown here is derived from an EMBL/GenBank/DDBJ whole genome shotgun (WGS) entry which is preliminary data.</text>
</comment>
<sequence length="180" mass="20818">MAIPEKNKLNVFRIPKHQKNGGKENLIASIKTNGNVLFTEFSQNGDLFCFSDERTFNLVRLNFDSDRIDKIDLILSIDYIKNDDAKWLNFPVVLAKFTFGQKLILLKRNLANNETELLNLANNETELLNLDNMSDFDKKFEQIFDKFGQIENFCVGNVSETICCCRKNGDLDLFEDFDKN</sequence>
<gene>
    <name evidence="1" type="ORF">MHBO_004153</name>
</gene>
<evidence type="ECO:0000313" key="2">
    <source>
        <dbReference type="Proteomes" id="UP001439008"/>
    </source>
</evidence>
<dbReference type="Proteomes" id="UP001439008">
    <property type="component" value="Unassembled WGS sequence"/>
</dbReference>
<name>A0ABV2AT27_9EUKA</name>
<evidence type="ECO:0000313" key="1">
    <source>
        <dbReference type="EMBL" id="MES1922634.1"/>
    </source>
</evidence>
<reference evidence="1 2" key="1">
    <citation type="journal article" date="2024" name="BMC Biol.">
        <title>Comparative genomics of Ascetosporea gives new insight into the evolutionary basis for animal parasitism in Rhizaria.</title>
        <authorList>
            <person name="Hiltunen Thoren M."/>
            <person name="Onut-Brannstrom I."/>
            <person name="Alfjorden A."/>
            <person name="Peckova H."/>
            <person name="Swords F."/>
            <person name="Hooper C."/>
            <person name="Holzer A.S."/>
            <person name="Bass D."/>
            <person name="Burki F."/>
        </authorList>
    </citation>
    <scope>NUCLEOTIDE SEQUENCE [LARGE SCALE GENOMIC DNA]</scope>
    <source>
        <strain evidence="1">20-A016</strain>
    </source>
</reference>